<protein>
    <submittedName>
        <fullName evidence="4">DNA protecting protein DprA</fullName>
    </submittedName>
</protein>
<dbReference type="PANTHER" id="PTHR43022">
    <property type="entry name" value="PROTEIN SMF"/>
    <property type="match status" value="1"/>
</dbReference>
<name>A0A7W8ECV0_9ACTN</name>
<dbReference type="SUPFAM" id="SSF102405">
    <property type="entry name" value="MCP/YpsA-like"/>
    <property type="match status" value="1"/>
</dbReference>
<feature type="domain" description="Smf/DprA SLOG" evidence="3">
    <location>
        <begin position="2"/>
        <end position="138"/>
    </location>
</feature>
<comment type="caution">
    <text evidence="4">The sequence shown here is derived from an EMBL/GenBank/DDBJ whole genome shotgun (WGS) entry which is preliminary data.</text>
</comment>
<feature type="region of interest" description="Disordered" evidence="2">
    <location>
        <begin position="136"/>
        <end position="165"/>
    </location>
</feature>
<sequence>MPPILFTKGTPAEDTRAIAVVGTRQASEQGLRTASAVARDLALVGVTVVSGLAKGIDAAAHRAALEAGGRTVAVIGTGIDQSYPAENRALQRQISRDGLLLSQFWPDAPPSQRNFPMRNAVMSGYAAATVVVEAPWKSPHPSPPRPGTWTAGGHAGATPGARLGP</sequence>
<dbReference type="PANTHER" id="PTHR43022:SF1">
    <property type="entry name" value="PROTEIN SMF"/>
    <property type="match status" value="1"/>
</dbReference>
<dbReference type="Gene3D" id="3.40.50.450">
    <property type="match status" value="1"/>
</dbReference>
<dbReference type="InterPro" id="IPR057666">
    <property type="entry name" value="DrpA_SLOG"/>
</dbReference>
<dbReference type="Proteomes" id="UP000568380">
    <property type="component" value="Unassembled WGS sequence"/>
</dbReference>
<dbReference type="AlphaFoldDB" id="A0A7W8ECV0"/>
<feature type="compositionally biased region" description="Low complexity" evidence="2">
    <location>
        <begin position="147"/>
        <end position="165"/>
    </location>
</feature>
<dbReference type="GO" id="GO:0009294">
    <property type="term" value="P:DNA-mediated transformation"/>
    <property type="evidence" value="ECO:0007669"/>
    <property type="project" value="InterPro"/>
</dbReference>
<keyword evidence="5" id="KW-1185">Reference proteome</keyword>
<evidence type="ECO:0000313" key="5">
    <source>
        <dbReference type="Proteomes" id="UP000568380"/>
    </source>
</evidence>
<organism evidence="4 5">
    <name type="scientific">Nonomuraea endophytica</name>
    <dbReference type="NCBI Taxonomy" id="714136"/>
    <lineage>
        <taxon>Bacteria</taxon>
        <taxon>Bacillati</taxon>
        <taxon>Actinomycetota</taxon>
        <taxon>Actinomycetes</taxon>
        <taxon>Streptosporangiales</taxon>
        <taxon>Streptosporangiaceae</taxon>
        <taxon>Nonomuraea</taxon>
    </lineage>
</organism>
<reference evidence="4 5" key="1">
    <citation type="submission" date="2020-08" db="EMBL/GenBank/DDBJ databases">
        <title>Genomic Encyclopedia of Type Strains, Phase IV (KMG-IV): sequencing the most valuable type-strain genomes for metagenomic binning, comparative biology and taxonomic classification.</title>
        <authorList>
            <person name="Goeker M."/>
        </authorList>
    </citation>
    <scope>NUCLEOTIDE SEQUENCE [LARGE SCALE GENOMIC DNA]</scope>
    <source>
        <strain evidence="4 5">DSM 45385</strain>
    </source>
</reference>
<evidence type="ECO:0000259" key="3">
    <source>
        <dbReference type="Pfam" id="PF02481"/>
    </source>
</evidence>
<comment type="similarity">
    <text evidence="1">Belongs to the DprA/Smf family.</text>
</comment>
<dbReference type="Pfam" id="PF02481">
    <property type="entry name" value="DNA_processg_A"/>
    <property type="match status" value="1"/>
</dbReference>
<proteinExistence type="inferred from homology"/>
<dbReference type="InterPro" id="IPR003488">
    <property type="entry name" value="DprA"/>
</dbReference>
<evidence type="ECO:0000256" key="2">
    <source>
        <dbReference type="SAM" id="MobiDB-lite"/>
    </source>
</evidence>
<gene>
    <name evidence="4" type="ORF">HNR40_001311</name>
</gene>
<accession>A0A7W8ECV0</accession>
<evidence type="ECO:0000313" key="4">
    <source>
        <dbReference type="EMBL" id="MBB5075865.1"/>
    </source>
</evidence>
<dbReference type="EMBL" id="JACHIN010000001">
    <property type="protein sequence ID" value="MBB5075865.1"/>
    <property type="molecule type" value="Genomic_DNA"/>
</dbReference>
<evidence type="ECO:0000256" key="1">
    <source>
        <dbReference type="ARBA" id="ARBA00006525"/>
    </source>
</evidence>